<name>A0A841MMY4_9BACT</name>
<gene>
    <name evidence="3" type="ORF">FHS59_003916</name>
</gene>
<feature type="compositionally biased region" description="Basic and acidic residues" evidence="1">
    <location>
        <begin position="1"/>
        <end position="12"/>
    </location>
</feature>
<evidence type="ECO:0000256" key="1">
    <source>
        <dbReference type="SAM" id="MobiDB-lite"/>
    </source>
</evidence>
<sequence length="86" mass="9856">MFEGTEDRRQETEVGSFESQKDKVRKLKGQKTEDRRRKYAVAVAVAVGFAVGSFESLKGKQGSWKWEVGSRKWKVASRSGQLAYRR</sequence>
<comment type="caution">
    <text evidence="3">The sequence shown here is derived from an EMBL/GenBank/DDBJ whole genome shotgun (WGS) entry which is preliminary data.</text>
</comment>
<evidence type="ECO:0000256" key="2">
    <source>
        <dbReference type="SAM" id="Phobius"/>
    </source>
</evidence>
<organism evidence="3 4">
    <name type="scientific">Algoriphagus iocasae</name>
    <dbReference type="NCBI Taxonomy" id="1836499"/>
    <lineage>
        <taxon>Bacteria</taxon>
        <taxon>Pseudomonadati</taxon>
        <taxon>Bacteroidota</taxon>
        <taxon>Cytophagia</taxon>
        <taxon>Cytophagales</taxon>
        <taxon>Cyclobacteriaceae</taxon>
        <taxon>Algoriphagus</taxon>
    </lineage>
</organism>
<protein>
    <submittedName>
        <fullName evidence="3">Uncharacterized protein</fullName>
    </submittedName>
</protein>
<dbReference type="EMBL" id="JACIJO010000003">
    <property type="protein sequence ID" value="MBB6328273.1"/>
    <property type="molecule type" value="Genomic_DNA"/>
</dbReference>
<dbReference type="RefSeq" id="WP_184497094.1">
    <property type="nucleotide sequence ID" value="NZ_JACIJO010000003.1"/>
</dbReference>
<keyword evidence="2" id="KW-0472">Membrane</keyword>
<accession>A0A841MMY4</accession>
<feature type="region of interest" description="Disordered" evidence="1">
    <location>
        <begin position="1"/>
        <end position="32"/>
    </location>
</feature>
<keyword evidence="2" id="KW-1133">Transmembrane helix</keyword>
<feature type="transmembrane region" description="Helical" evidence="2">
    <location>
        <begin position="39"/>
        <end position="57"/>
    </location>
</feature>
<dbReference type="AlphaFoldDB" id="A0A841MMY4"/>
<proteinExistence type="predicted"/>
<reference evidence="3 4" key="1">
    <citation type="submission" date="2020-08" db="EMBL/GenBank/DDBJ databases">
        <title>Genomic Encyclopedia of Type Strains, Phase IV (KMG-IV): sequencing the most valuable type-strain genomes for metagenomic binning, comparative biology and taxonomic classification.</title>
        <authorList>
            <person name="Goeker M."/>
        </authorList>
    </citation>
    <scope>NUCLEOTIDE SEQUENCE [LARGE SCALE GENOMIC DNA]</scope>
    <source>
        <strain evidence="3 4">DSM 102044</strain>
    </source>
</reference>
<dbReference type="Proteomes" id="UP000588604">
    <property type="component" value="Unassembled WGS sequence"/>
</dbReference>
<evidence type="ECO:0000313" key="3">
    <source>
        <dbReference type="EMBL" id="MBB6328273.1"/>
    </source>
</evidence>
<keyword evidence="2" id="KW-0812">Transmembrane</keyword>
<evidence type="ECO:0000313" key="4">
    <source>
        <dbReference type="Proteomes" id="UP000588604"/>
    </source>
</evidence>
<keyword evidence="4" id="KW-1185">Reference proteome</keyword>